<evidence type="ECO:0000313" key="1">
    <source>
        <dbReference type="EMBL" id="KDA02449.1"/>
    </source>
</evidence>
<sequence>MKGEGVGRKLIKRPRGLGGLMGPGCLVYTSARHLEDDERRCSTQGQKTAFLPQFDYNAVRRLQISGIASRASLKG</sequence>
<dbReference type="STRING" id="1280953.HOC_10654"/>
<name>A0A059G6W7_9PROT</name>
<reference evidence="1 2" key="1">
    <citation type="journal article" date="2014" name="Antonie Van Leeuwenhoek">
        <title>Hyphomonas beringensis sp. nov. and Hyphomonas chukchiensis sp. nov., isolated from surface seawater of the Bering Sea and Chukchi Sea.</title>
        <authorList>
            <person name="Li C."/>
            <person name="Lai Q."/>
            <person name="Li G."/>
            <person name="Dong C."/>
            <person name="Wang J."/>
            <person name="Liao Y."/>
            <person name="Shao Z."/>
        </authorList>
    </citation>
    <scope>NUCLEOTIDE SEQUENCE [LARGE SCALE GENOMIC DNA]</scope>
    <source>
        <strain evidence="1 2">SCH89</strain>
    </source>
</reference>
<dbReference type="AlphaFoldDB" id="A0A059G6W7"/>
<organism evidence="1 2">
    <name type="scientific">Hyphomonas oceanitis SCH89</name>
    <dbReference type="NCBI Taxonomy" id="1280953"/>
    <lineage>
        <taxon>Bacteria</taxon>
        <taxon>Pseudomonadati</taxon>
        <taxon>Pseudomonadota</taxon>
        <taxon>Alphaproteobacteria</taxon>
        <taxon>Hyphomonadales</taxon>
        <taxon>Hyphomonadaceae</taxon>
        <taxon>Hyphomonas</taxon>
    </lineage>
</organism>
<dbReference type="EMBL" id="ARYL01000014">
    <property type="protein sequence ID" value="KDA02449.1"/>
    <property type="molecule type" value="Genomic_DNA"/>
</dbReference>
<keyword evidence="2" id="KW-1185">Reference proteome</keyword>
<evidence type="ECO:0000313" key="2">
    <source>
        <dbReference type="Proteomes" id="UP000024942"/>
    </source>
</evidence>
<comment type="caution">
    <text evidence="1">The sequence shown here is derived from an EMBL/GenBank/DDBJ whole genome shotgun (WGS) entry which is preliminary data.</text>
</comment>
<gene>
    <name evidence="1" type="ORF">HOC_10654</name>
</gene>
<dbReference type="Proteomes" id="UP000024942">
    <property type="component" value="Unassembled WGS sequence"/>
</dbReference>
<protein>
    <submittedName>
        <fullName evidence="1">Uncharacterized protein</fullName>
    </submittedName>
</protein>
<proteinExistence type="predicted"/>
<accession>A0A059G6W7</accession>